<evidence type="ECO:0000256" key="1">
    <source>
        <dbReference type="ARBA" id="ARBA00004141"/>
    </source>
</evidence>
<dbReference type="eggNOG" id="KOG0449">
    <property type="taxonomic scope" value="Eukaryota"/>
</dbReference>
<dbReference type="VEuPathDB" id="FungiDB:TAPDE_000442"/>
<evidence type="ECO:0000313" key="9">
    <source>
        <dbReference type="Proteomes" id="UP000013776"/>
    </source>
</evidence>
<reference evidence="8 9" key="1">
    <citation type="journal article" date="2013" name="MBio">
        <title>Genome sequencing of the plant pathogen Taphrina deformans, the causal agent of peach leaf curl.</title>
        <authorList>
            <person name="Cisse O.H."/>
            <person name="Almeida J.M.G.C.F."/>
            <person name="Fonseca A."/>
            <person name="Kumar A.A."/>
            <person name="Salojaervi J."/>
            <person name="Overmyer K."/>
            <person name="Hauser P.M."/>
            <person name="Pagni M."/>
        </authorList>
    </citation>
    <scope>NUCLEOTIDE SEQUENCE [LARGE SCALE GENOMIC DNA]</scope>
    <source>
        <strain evidence="9">PYCC 5710 / ATCC 11124 / CBS 356.35 / IMI 108563 / JCM 9778 / NBRC 8474</strain>
    </source>
</reference>
<keyword evidence="3" id="KW-0812">Transmembrane</keyword>
<comment type="caution">
    <text evidence="8">The sequence shown here is derived from an EMBL/GenBank/DDBJ whole genome shotgun (WGS) entry which is preliminary data.</text>
</comment>
<evidence type="ECO:0000256" key="2">
    <source>
        <dbReference type="ARBA" id="ARBA00022617"/>
    </source>
</evidence>
<dbReference type="EMBL" id="CAHR02000015">
    <property type="protein sequence ID" value="CCG80807.1"/>
    <property type="molecule type" value="Genomic_DNA"/>
</dbReference>
<organism evidence="8 9">
    <name type="scientific">Taphrina deformans (strain PYCC 5710 / ATCC 11124 / CBS 356.35 / IMI 108563 / JCM 9778 / NBRC 8474)</name>
    <name type="common">Peach leaf curl fungus</name>
    <name type="synonym">Lalaria deformans</name>
    <dbReference type="NCBI Taxonomy" id="1097556"/>
    <lineage>
        <taxon>Eukaryota</taxon>
        <taxon>Fungi</taxon>
        <taxon>Dikarya</taxon>
        <taxon>Ascomycota</taxon>
        <taxon>Taphrinomycotina</taxon>
        <taxon>Taphrinomycetes</taxon>
        <taxon>Taphrinales</taxon>
        <taxon>Taphrinaceae</taxon>
        <taxon>Taphrina</taxon>
    </lineage>
</organism>
<dbReference type="PANTHER" id="PTHR10978">
    <property type="entry name" value="SUCCINATE DEHYDROGENASE CYTOCHROME B560 SUBUNIT"/>
    <property type="match status" value="1"/>
</dbReference>
<keyword evidence="9" id="KW-1185">Reference proteome</keyword>
<dbReference type="InterPro" id="IPR034804">
    <property type="entry name" value="SQR/QFR_C/D"/>
</dbReference>
<keyword evidence="6" id="KW-0408">Iron</keyword>
<dbReference type="InterPro" id="IPR000701">
    <property type="entry name" value="SuccDH_FuR_B_TM-su"/>
</dbReference>
<dbReference type="NCBIfam" id="TIGR02970">
    <property type="entry name" value="succ_dehyd_cytB"/>
    <property type="match status" value="1"/>
</dbReference>
<dbReference type="InterPro" id="IPR014314">
    <property type="entry name" value="Succ_DH_cytb556"/>
</dbReference>
<keyword evidence="4" id="KW-0479">Metal-binding</keyword>
<protein>
    <submittedName>
        <fullName evidence="8">Succinate dehydrogenase cytochrome b560 subunit</fullName>
    </submittedName>
</protein>
<dbReference type="GO" id="GO:0005739">
    <property type="term" value="C:mitochondrion"/>
    <property type="evidence" value="ECO:0007669"/>
    <property type="project" value="GOC"/>
</dbReference>
<dbReference type="PANTHER" id="PTHR10978:SF5">
    <property type="entry name" value="SUCCINATE DEHYDROGENASE CYTOCHROME B560 SUBUNIT, MITOCHONDRIAL"/>
    <property type="match status" value="1"/>
</dbReference>
<comment type="subcellular location">
    <subcellularLocation>
        <location evidence="1">Membrane</location>
        <topology evidence="1">Multi-pass membrane protein</topology>
    </subcellularLocation>
</comment>
<sequence>MLARQMLARSLISTGRTGSLLQRPLVRSAATTSLTQDESVALLEQQRRRRPNSPHLTVYKAQLTSTLSILNRLTGLALSGGLYVFAGAYLAAPLTGWHLDSATIAEAFGSLNEYTKFVLKTGAALPFTYHSWNGIRHLIWDTASELSLKGGMKHHDNCVLAD</sequence>
<dbReference type="Pfam" id="PF01127">
    <property type="entry name" value="Sdh_cyt"/>
    <property type="match status" value="1"/>
</dbReference>
<accession>R4X6L7</accession>
<gene>
    <name evidence="8" type="ORF">TAPDE_000442</name>
</gene>
<dbReference type="InterPro" id="IPR018495">
    <property type="entry name" value="Succ_DH_cyt_bsu_CS"/>
</dbReference>
<dbReference type="PROSITE" id="PS01001">
    <property type="entry name" value="SDH_CYT_2"/>
    <property type="match status" value="1"/>
</dbReference>
<keyword evidence="2" id="KW-0349">Heme</keyword>
<dbReference type="GO" id="GO:0006099">
    <property type="term" value="P:tricarboxylic acid cycle"/>
    <property type="evidence" value="ECO:0007669"/>
    <property type="project" value="InterPro"/>
</dbReference>
<dbReference type="GO" id="GO:0009055">
    <property type="term" value="F:electron transfer activity"/>
    <property type="evidence" value="ECO:0007669"/>
    <property type="project" value="InterPro"/>
</dbReference>
<evidence type="ECO:0000256" key="6">
    <source>
        <dbReference type="ARBA" id="ARBA00023004"/>
    </source>
</evidence>
<dbReference type="GO" id="GO:0006121">
    <property type="term" value="P:mitochondrial electron transport, succinate to ubiquinone"/>
    <property type="evidence" value="ECO:0007669"/>
    <property type="project" value="TreeGrafter"/>
</dbReference>
<dbReference type="OrthoDB" id="588261at2759"/>
<proteinExistence type="predicted"/>
<evidence type="ECO:0000256" key="4">
    <source>
        <dbReference type="ARBA" id="ARBA00022723"/>
    </source>
</evidence>
<dbReference type="GO" id="GO:0016020">
    <property type="term" value="C:membrane"/>
    <property type="evidence" value="ECO:0007669"/>
    <property type="project" value="UniProtKB-SubCell"/>
</dbReference>
<keyword evidence="5" id="KW-1133">Transmembrane helix</keyword>
<dbReference type="Gene3D" id="1.20.1300.10">
    <property type="entry name" value="Fumarate reductase/succinate dehydrogenase, transmembrane subunit"/>
    <property type="match status" value="1"/>
</dbReference>
<dbReference type="GO" id="GO:0046872">
    <property type="term" value="F:metal ion binding"/>
    <property type="evidence" value="ECO:0007669"/>
    <property type="project" value="UniProtKB-KW"/>
</dbReference>
<dbReference type="SUPFAM" id="SSF81343">
    <property type="entry name" value="Fumarate reductase respiratory complex transmembrane subunits"/>
    <property type="match status" value="1"/>
</dbReference>
<dbReference type="AlphaFoldDB" id="R4X6L7"/>
<evidence type="ECO:0000256" key="3">
    <source>
        <dbReference type="ARBA" id="ARBA00022692"/>
    </source>
</evidence>
<dbReference type="CDD" id="cd03499">
    <property type="entry name" value="SQR_TypeC_SdhC"/>
    <property type="match status" value="1"/>
</dbReference>
<dbReference type="Proteomes" id="UP000013776">
    <property type="component" value="Unassembled WGS sequence"/>
</dbReference>
<dbReference type="STRING" id="1097556.R4X6L7"/>
<evidence type="ECO:0000256" key="5">
    <source>
        <dbReference type="ARBA" id="ARBA00022989"/>
    </source>
</evidence>
<evidence type="ECO:0000256" key="7">
    <source>
        <dbReference type="ARBA" id="ARBA00023136"/>
    </source>
</evidence>
<name>R4X6L7_TAPDE</name>
<keyword evidence="7" id="KW-0472">Membrane</keyword>
<evidence type="ECO:0000313" key="8">
    <source>
        <dbReference type="EMBL" id="CCG80807.1"/>
    </source>
</evidence>